<dbReference type="EMBL" id="LQPZ01000040">
    <property type="protein sequence ID" value="ORX01104.1"/>
    <property type="molecule type" value="Genomic_DNA"/>
</dbReference>
<comment type="similarity">
    <text evidence="1">Belongs to the FAD-binding monooxygenase family.</text>
</comment>
<keyword evidence="5" id="KW-0503">Monooxygenase</keyword>
<dbReference type="SUPFAM" id="SSF51905">
    <property type="entry name" value="FAD/NAD(P)-binding domain"/>
    <property type="match status" value="2"/>
</dbReference>
<keyword evidence="3" id="KW-0274">FAD</keyword>
<evidence type="ECO:0000256" key="1">
    <source>
        <dbReference type="ARBA" id="ARBA00010139"/>
    </source>
</evidence>
<dbReference type="InterPro" id="IPR051209">
    <property type="entry name" value="FAD-bind_Monooxygenase_sf"/>
</dbReference>
<evidence type="ECO:0000313" key="6">
    <source>
        <dbReference type="Proteomes" id="UP000193090"/>
    </source>
</evidence>
<dbReference type="PANTHER" id="PTHR42877">
    <property type="entry name" value="L-ORNITHINE N(5)-MONOOXYGENASE-RELATED"/>
    <property type="match status" value="1"/>
</dbReference>
<keyword evidence="4" id="KW-0560">Oxidoreductase</keyword>
<dbReference type="RefSeq" id="WP_085110929.1">
    <property type="nucleotide sequence ID" value="NZ_JACKSN010000189.1"/>
</dbReference>
<protein>
    <submittedName>
        <fullName evidence="5">Monooxygenase</fullName>
    </submittedName>
</protein>
<dbReference type="Pfam" id="PF00743">
    <property type="entry name" value="FMO-like"/>
    <property type="match status" value="1"/>
</dbReference>
<reference evidence="5 6" key="1">
    <citation type="submission" date="2016-01" db="EMBL/GenBank/DDBJ databases">
        <title>The new phylogeny of the genus Mycobacterium.</title>
        <authorList>
            <person name="Tarcisio F."/>
            <person name="Conor M."/>
            <person name="Antonella G."/>
            <person name="Elisabetta G."/>
            <person name="Giulia F.S."/>
            <person name="Sara T."/>
            <person name="Anna F."/>
            <person name="Clotilde B."/>
            <person name="Roberto B."/>
            <person name="Veronica D.S."/>
            <person name="Fabio R."/>
            <person name="Monica P."/>
            <person name="Olivier J."/>
            <person name="Enrico T."/>
            <person name="Nicola S."/>
        </authorList>
    </citation>
    <scope>NUCLEOTIDE SEQUENCE [LARGE SCALE GENOMIC DNA]</scope>
    <source>
        <strain evidence="5 6">DSM 44153</strain>
    </source>
</reference>
<dbReference type="Proteomes" id="UP000193090">
    <property type="component" value="Unassembled WGS sequence"/>
</dbReference>
<dbReference type="PANTHER" id="PTHR42877:SF4">
    <property type="entry name" value="FAD_NAD(P)-BINDING DOMAIN-CONTAINING PROTEIN-RELATED"/>
    <property type="match status" value="1"/>
</dbReference>
<keyword evidence="6" id="KW-1185">Reference proteome</keyword>
<organism evidence="5 6">
    <name type="scientific">Mycolicibacillus trivialis</name>
    <dbReference type="NCBI Taxonomy" id="1798"/>
    <lineage>
        <taxon>Bacteria</taxon>
        <taxon>Bacillati</taxon>
        <taxon>Actinomycetota</taxon>
        <taxon>Actinomycetes</taxon>
        <taxon>Mycobacteriales</taxon>
        <taxon>Mycobacteriaceae</taxon>
        <taxon>Mycolicibacillus</taxon>
    </lineage>
</organism>
<dbReference type="GO" id="GO:0004499">
    <property type="term" value="F:N,N-dimethylaniline monooxygenase activity"/>
    <property type="evidence" value="ECO:0007669"/>
    <property type="project" value="InterPro"/>
</dbReference>
<evidence type="ECO:0000256" key="2">
    <source>
        <dbReference type="ARBA" id="ARBA00022630"/>
    </source>
</evidence>
<dbReference type="GO" id="GO:0050660">
    <property type="term" value="F:flavin adenine dinucleotide binding"/>
    <property type="evidence" value="ECO:0007669"/>
    <property type="project" value="InterPro"/>
</dbReference>
<evidence type="ECO:0000256" key="4">
    <source>
        <dbReference type="ARBA" id="ARBA00023002"/>
    </source>
</evidence>
<evidence type="ECO:0000256" key="3">
    <source>
        <dbReference type="ARBA" id="ARBA00022827"/>
    </source>
</evidence>
<dbReference type="STRING" id="1798.AWC30_14630"/>
<dbReference type="PRINTS" id="PR00370">
    <property type="entry name" value="FMOXYGENASE"/>
</dbReference>
<sequence length="501" mass="55696">MNRRQPSVGIVGAGMSGLCQAILLRQAGITDITVYEKATEIGGTWRDNTYPGLACDVPSRLYQFTFATNPNWSRLFSPGAEIFDYFRWVAAEYDLNRVIRFGVEIVEARFVDRRWRLTTDAGETITHDFLVAATGVLRQPRVPDIPGLADFTGPVMHSARWDHDADLDGKRVGIVGTGSTGAQIVVALSQTAARVELYQRSAQWVLPLPNPGYRPWSAPLHRRLPGLGRLAYGGYDRAFEFFAGALVKPGWRRTALSNLVRANLRTVRDRDLRRRLTPDYQPMCRRLVISGGFYRAMQRPNVTLVDTGIDHVDPRGIVTVDGMLHELDAIVLATGFDAHAFMRPMTLVGANGANVEQLWANGPQAHLGVGLPGFPNFFMLIGPHSPVGNYPLTAIAESQGRHILRWIQRWSDREFDTVAPTVAATQRHNAAMRAAMPDTIWASGCTSWYLGADGNPELWPWTPHVYQRRLAAAPDPADYELARAGQDNNTDTAVEVERVWS</sequence>
<keyword evidence="2" id="KW-0285">Flavoprotein</keyword>
<gene>
    <name evidence="5" type="ORF">AWC30_14630</name>
</gene>
<evidence type="ECO:0000313" key="5">
    <source>
        <dbReference type="EMBL" id="ORX01104.1"/>
    </source>
</evidence>
<comment type="caution">
    <text evidence="5">The sequence shown here is derived from an EMBL/GenBank/DDBJ whole genome shotgun (WGS) entry which is preliminary data.</text>
</comment>
<dbReference type="OrthoDB" id="5168853at2"/>
<dbReference type="InterPro" id="IPR020946">
    <property type="entry name" value="Flavin_mOase-like"/>
</dbReference>
<dbReference type="InterPro" id="IPR000960">
    <property type="entry name" value="Flavin_mOase"/>
</dbReference>
<dbReference type="Gene3D" id="3.50.50.60">
    <property type="entry name" value="FAD/NAD(P)-binding domain"/>
    <property type="match status" value="2"/>
</dbReference>
<proteinExistence type="inferred from homology"/>
<dbReference type="AlphaFoldDB" id="A0A1X2EG69"/>
<dbReference type="InterPro" id="IPR036188">
    <property type="entry name" value="FAD/NAD-bd_sf"/>
</dbReference>
<name>A0A1X2EG69_9MYCO</name>
<accession>A0A1X2EG69</accession>
<dbReference type="GO" id="GO:0050661">
    <property type="term" value="F:NADP binding"/>
    <property type="evidence" value="ECO:0007669"/>
    <property type="project" value="InterPro"/>
</dbReference>